<protein>
    <submittedName>
        <fullName evidence="2">Glucosaminidase domain-containing protein</fullName>
    </submittedName>
</protein>
<evidence type="ECO:0000313" key="3">
    <source>
        <dbReference type="Proteomes" id="UP001596104"/>
    </source>
</evidence>
<dbReference type="InterPro" id="IPR002901">
    <property type="entry name" value="MGlyc_endo_b_GlcNAc-like_dom"/>
</dbReference>
<proteinExistence type="predicted"/>
<accession>A0ABW0HD48</accession>
<dbReference type="SUPFAM" id="SSF53955">
    <property type="entry name" value="Lysozyme-like"/>
    <property type="match status" value="1"/>
</dbReference>
<name>A0ABW0HD48_9HYPH</name>
<dbReference type="Proteomes" id="UP001596104">
    <property type="component" value="Unassembled WGS sequence"/>
</dbReference>
<gene>
    <name evidence="2" type="ORF">ACFPPC_18035</name>
</gene>
<dbReference type="Pfam" id="PF01832">
    <property type="entry name" value="Glucosaminidase"/>
    <property type="match status" value="1"/>
</dbReference>
<dbReference type="RefSeq" id="WP_377009922.1">
    <property type="nucleotide sequence ID" value="NZ_JBHSLV010000031.1"/>
</dbReference>
<reference evidence="3" key="1">
    <citation type="journal article" date="2019" name="Int. J. Syst. Evol. Microbiol.">
        <title>The Global Catalogue of Microorganisms (GCM) 10K type strain sequencing project: providing services to taxonomists for standard genome sequencing and annotation.</title>
        <authorList>
            <consortium name="The Broad Institute Genomics Platform"/>
            <consortium name="The Broad Institute Genome Sequencing Center for Infectious Disease"/>
            <person name="Wu L."/>
            <person name="Ma J."/>
        </authorList>
    </citation>
    <scope>NUCLEOTIDE SEQUENCE [LARGE SCALE GENOMIC DNA]</scope>
    <source>
        <strain evidence="3">CGMCC 1.16326</strain>
    </source>
</reference>
<evidence type="ECO:0000259" key="1">
    <source>
        <dbReference type="Pfam" id="PF01832"/>
    </source>
</evidence>
<dbReference type="InterPro" id="IPR023346">
    <property type="entry name" value="Lysozyme-like_dom_sf"/>
</dbReference>
<feature type="domain" description="Mannosyl-glycoprotein endo-beta-N-acetylglucosamidase-like" evidence="1">
    <location>
        <begin position="54"/>
        <end position="194"/>
    </location>
</feature>
<dbReference type="EMBL" id="JBHSLV010000031">
    <property type="protein sequence ID" value="MFC5394542.1"/>
    <property type="molecule type" value="Genomic_DNA"/>
</dbReference>
<organism evidence="2 3">
    <name type="scientific">Bosea vestrisii</name>
    <dbReference type="NCBI Taxonomy" id="151416"/>
    <lineage>
        <taxon>Bacteria</taxon>
        <taxon>Pseudomonadati</taxon>
        <taxon>Pseudomonadota</taxon>
        <taxon>Alphaproteobacteria</taxon>
        <taxon>Hyphomicrobiales</taxon>
        <taxon>Boseaceae</taxon>
        <taxon>Bosea</taxon>
    </lineage>
</organism>
<evidence type="ECO:0000313" key="2">
    <source>
        <dbReference type="EMBL" id="MFC5394542.1"/>
    </source>
</evidence>
<keyword evidence="3" id="KW-1185">Reference proteome</keyword>
<dbReference type="Gene3D" id="1.10.530.10">
    <property type="match status" value="1"/>
</dbReference>
<comment type="caution">
    <text evidence="2">The sequence shown here is derived from an EMBL/GenBank/DDBJ whole genome shotgun (WGS) entry which is preliminary data.</text>
</comment>
<sequence length="209" mass="22944">MKPMFGSAMLILASISVGHTDDNIDRPGKGDWCYLAVHAPSQAEQQAFIDEVASAAAKASRKHGVPAAVLVGMAAVESGYGMTRIALKSNNIYAFKWPGSEIAKGYDKFVLWCQPDWDKGNEYPAFKSRVDAVDFVAWRLASSRHYKAATAAYNKSISRGIDLQQAALTWLEAIAPIYNYDGPAYVRKVSAVIRHPVKGTSISLWEMTR</sequence>